<dbReference type="GO" id="GO:0016787">
    <property type="term" value="F:hydrolase activity"/>
    <property type="evidence" value="ECO:0007669"/>
    <property type="project" value="UniProtKB-KW"/>
</dbReference>
<dbReference type="RefSeq" id="WP_246178474.1">
    <property type="nucleotide sequence ID" value="NZ_CABPSM010000018.1"/>
</dbReference>
<sequence length="354" mass="37191">MSVSPGQISRRRSPGRKALRRVLIVLSMLGLSMPAFALNRALLPLHPRVADAQLLVPEPRAAASPARPPAGAGVAPDVRLASEPEAPGTMRESAPAAPASTTASASAFVPAQASARASALPPAQTPMPATQTLPFDSLVRRAAEVASVDAALLHAIIDVESGYDPQALSGRGAIGLMQVLPGTGERFGVRRLEDPAENVRAGAAYIRWLLSRFDGDLSLVLAAYNAGEGAVLRYGRQIPPFPETQNYVRKVMAGYSRLRATNAPQTAATQRDPVPPRRSTPRPAVREIATIAAEAAPHPKAVRAEPPARTAGTDEVTADRAWHLLRGLGTLLTRSPSVEAAGGHGRDRPAVLMP</sequence>
<feature type="region of interest" description="Disordered" evidence="2">
    <location>
        <begin position="84"/>
        <end position="108"/>
    </location>
</feature>
<name>A0A5E4YL29_9BURK</name>
<dbReference type="AlphaFoldDB" id="A0A5E4YL29"/>
<evidence type="ECO:0000313" key="5">
    <source>
        <dbReference type="Proteomes" id="UP000343317"/>
    </source>
</evidence>
<dbReference type="Gene3D" id="1.10.530.10">
    <property type="match status" value="1"/>
</dbReference>
<dbReference type="GO" id="GO:0008933">
    <property type="term" value="F:peptidoglycan lytic transglycosylase activity"/>
    <property type="evidence" value="ECO:0007669"/>
    <property type="project" value="InterPro"/>
</dbReference>
<feature type="region of interest" description="Disordered" evidence="2">
    <location>
        <begin position="259"/>
        <end position="282"/>
    </location>
</feature>
<feature type="domain" description="Transglycosylase SLT" evidence="3">
    <location>
        <begin position="138"/>
        <end position="237"/>
    </location>
</feature>
<dbReference type="Pfam" id="PF01464">
    <property type="entry name" value="SLT"/>
    <property type="match status" value="1"/>
</dbReference>
<organism evidence="4 5">
    <name type="scientific">Pandoraea horticolens</name>
    <dbReference type="NCBI Taxonomy" id="2508298"/>
    <lineage>
        <taxon>Bacteria</taxon>
        <taxon>Pseudomonadati</taxon>
        <taxon>Pseudomonadota</taxon>
        <taxon>Betaproteobacteria</taxon>
        <taxon>Burkholderiales</taxon>
        <taxon>Burkholderiaceae</taxon>
        <taxon>Pandoraea</taxon>
    </lineage>
</organism>
<comment type="similarity">
    <text evidence="1">Belongs to the transglycosylase Slt family.</text>
</comment>
<evidence type="ECO:0000313" key="4">
    <source>
        <dbReference type="EMBL" id="VVE49115.1"/>
    </source>
</evidence>
<dbReference type="PROSITE" id="PS00922">
    <property type="entry name" value="TRANSGLYCOSYLASE"/>
    <property type="match status" value="1"/>
</dbReference>
<evidence type="ECO:0000256" key="2">
    <source>
        <dbReference type="SAM" id="MobiDB-lite"/>
    </source>
</evidence>
<dbReference type="Proteomes" id="UP000343317">
    <property type="component" value="Unassembled WGS sequence"/>
</dbReference>
<dbReference type="InterPro" id="IPR000189">
    <property type="entry name" value="Transglyc_AS"/>
</dbReference>
<accession>A0A5E4YL29</accession>
<dbReference type="CDD" id="cd16896">
    <property type="entry name" value="LT_Slt70-like"/>
    <property type="match status" value="1"/>
</dbReference>
<dbReference type="EMBL" id="CABPSM010000018">
    <property type="protein sequence ID" value="VVE49115.1"/>
    <property type="molecule type" value="Genomic_DNA"/>
</dbReference>
<dbReference type="InterPro" id="IPR023346">
    <property type="entry name" value="Lysozyme-like_dom_sf"/>
</dbReference>
<gene>
    <name evidence="4" type="ORF">PHO31112_04584</name>
</gene>
<feature type="region of interest" description="Disordered" evidence="2">
    <location>
        <begin position="295"/>
        <end position="315"/>
    </location>
</feature>
<dbReference type="SUPFAM" id="SSF53955">
    <property type="entry name" value="Lysozyme-like"/>
    <property type="match status" value="1"/>
</dbReference>
<dbReference type="GO" id="GO:0016020">
    <property type="term" value="C:membrane"/>
    <property type="evidence" value="ECO:0007669"/>
    <property type="project" value="InterPro"/>
</dbReference>
<evidence type="ECO:0000256" key="1">
    <source>
        <dbReference type="ARBA" id="ARBA00007734"/>
    </source>
</evidence>
<dbReference type="InterPro" id="IPR008258">
    <property type="entry name" value="Transglycosylase_SLT_dom_1"/>
</dbReference>
<feature type="compositionally biased region" description="Low complexity" evidence="2">
    <location>
        <begin position="93"/>
        <end position="107"/>
    </location>
</feature>
<protein>
    <submittedName>
        <fullName evidence="4">Peptidoglycan N-acetylmuramoylhydrolase</fullName>
    </submittedName>
</protein>
<dbReference type="PANTHER" id="PTHR37423">
    <property type="entry name" value="SOLUBLE LYTIC MUREIN TRANSGLYCOSYLASE-RELATED"/>
    <property type="match status" value="1"/>
</dbReference>
<keyword evidence="5" id="KW-1185">Reference proteome</keyword>
<dbReference type="GO" id="GO:0000270">
    <property type="term" value="P:peptidoglycan metabolic process"/>
    <property type="evidence" value="ECO:0007669"/>
    <property type="project" value="InterPro"/>
</dbReference>
<reference evidence="4 5" key="1">
    <citation type="submission" date="2019-08" db="EMBL/GenBank/DDBJ databases">
        <authorList>
            <person name="Peeters C."/>
        </authorList>
    </citation>
    <scope>NUCLEOTIDE SEQUENCE [LARGE SCALE GENOMIC DNA]</scope>
    <source>
        <strain evidence="4 5">LMG 31112</strain>
    </source>
</reference>
<proteinExistence type="inferred from homology"/>
<evidence type="ECO:0000259" key="3">
    <source>
        <dbReference type="Pfam" id="PF01464"/>
    </source>
</evidence>
<keyword evidence="4" id="KW-0378">Hydrolase</keyword>
<dbReference type="PANTHER" id="PTHR37423:SF2">
    <property type="entry name" value="MEMBRANE-BOUND LYTIC MUREIN TRANSGLYCOSYLASE C"/>
    <property type="match status" value="1"/>
</dbReference>